<evidence type="ECO:0000313" key="2">
    <source>
        <dbReference type="EMBL" id="QDT01411.1"/>
    </source>
</evidence>
<dbReference type="InterPro" id="IPR025349">
    <property type="entry name" value="DUF4253"/>
</dbReference>
<dbReference type="RefSeq" id="WP_145063585.1">
    <property type="nucleotide sequence ID" value="NZ_CP036263.1"/>
</dbReference>
<accession>A0A517N2Q2</accession>
<dbReference type="Proteomes" id="UP000319852">
    <property type="component" value="Chromosome"/>
</dbReference>
<dbReference type="OrthoDB" id="4827574at2"/>
<dbReference type="AlphaFoldDB" id="A0A517N2Q2"/>
<keyword evidence="3" id="KW-1185">Reference proteome</keyword>
<dbReference type="KEGG" id="amob:HG15A2_47530"/>
<dbReference type="Pfam" id="PF14062">
    <property type="entry name" value="DUF4253"/>
    <property type="match status" value="1"/>
</dbReference>
<evidence type="ECO:0000259" key="1">
    <source>
        <dbReference type="Pfam" id="PF14062"/>
    </source>
</evidence>
<reference evidence="2 3" key="1">
    <citation type="submission" date="2019-02" db="EMBL/GenBank/DDBJ databases">
        <title>Deep-cultivation of Planctomycetes and their phenomic and genomic characterization uncovers novel biology.</title>
        <authorList>
            <person name="Wiegand S."/>
            <person name="Jogler M."/>
            <person name="Boedeker C."/>
            <person name="Pinto D."/>
            <person name="Vollmers J."/>
            <person name="Rivas-Marin E."/>
            <person name="Kohn T."/>
            <person name="Peeters S.H."/>
            <person name="Heuer A."/>
            <person name="Rast P."/>
            <person name="Oberbeckmann S."/>
            <person name="Bunk B."/>
            <person name="Jeske O."/>
            <person name="Meyerdierks A."/>
            <person name="Storesund J.E."/>
            <person name="Kallscheuer N."/>
            <person name="Luecker S."/>
            <person name="Lage O.M."/>
            <person name="Pohl T."/>
            <person name="Merkel B.J."/>
            <person name="Hornburger P."/>
            <person name="Mueller R.-W."/>
            <person name="Bruemmer F."/>
            <person name="Labrenz M."/>
            <person name="Spormann A.M."/>
            <person name="Op den Camp H."/>
            <person name="Overmann J."/>
            <person name="Amann R."/>
            <person name="Jetten M.S.M."/>
            <person name="Mascher T."/>
            <person name="Medema M.H."/>
            <person name="Devos D.P."/>
            <person name="Kaster A.-K."/>
            <person name="Ovreas L."/>
            <person name="Rohde M."/>
            <person name="Galperin M.Y."/>
            <person name="Jogler C."/>
        </authorList>
    </citation>
    <scope>NUCLEOTIDE SEQUENCE [LARGE SCALE GENOMIC DNA]</scope>
    <source>
        <strain evidence="2 3">HG15A2</strain>
    </source>
</reference>
<organism evidence="2 3">
    <name type="scientific">Adhaeretor mobilis</name>
    <dbReference type="NCBI Taxonomy" id="1930276"/>
    <lineage>
        <taxon>Bacteria</taxon>
        <taxon>Pseudomonadati</taxon>
        <taxon>Planctomycetota</taxon>
        <taxon>Planctomycetia</taxon>
        <taxon>Pirellulales</taxon>
        <taxon>Lacipirellulaceae</taxon>
        <taxon>Adhaeretor</taxon>
    </lineage>
</organism>
<evidence type="ECO:0000313" key="3">
    <source>
        <dbReference type="Proteomes" id="UP000319852"/>
    </source>
</evidence>
<protein>
    <recommendedName>
        <fullName evidence="1">DUF4253 domain-containing protein</fullName>
    </recommendedName>
</protein>
<dbReference type="EMBL" id="CP036263">
    <property type="protein sequence ID" value="QDT01411.1"/>
    <property type="molecule type" value="Genomic_DNA"/>
</dbReference>
<gene>
    <name evidence="2" type="ORF">HG15A2_47530</name>
</gene>
<name>A0A517N2Q2_9BACT</name>
<proteinExistence type="predicted"/>
<feature type="domain" description="DUF4253" evidence="1">
    <location>
        <begin position="12"/>
        <end position="132"/>
    </location>
</feature>
<sequence length="132" mass="14817">MINTEELKSKVTNGDNCDVSNADIIARLEAWDAKYGIAISDIGHDRVTVEFASLPEDTRTLAQEIYEFCPDTVDQGFGCYDEMIEMAEEMGQELDPRVHSLVEGVDLSEENYGVELLARALVRDKAVGLWWD</sequence>